<dbReference type="SUPFAM" id="SSF48403">
    <property type="entry name" value="Ankyrin repeat"/>
    <property type="match status" value="1"/>
</dbReference>
<keyword evidence="1" id="KW-0677">Repeat</keyword>
<dbReference type="AlphaFoldDB" id="A0A183C6F6"/>
<dbReference type="WBParaSite" id="GPLIN_000845200">
    <property type="protein sequence ID" value="GPLIN_000845200"/>
    <property type="gene ID" value="GPLIN_000845200"/>
</dbReference>
<dbReference type="Proteomes" id="UP000050741">
    <property type="component" value="Unassembled WGS sequence"/>
</dbReference>
<dbReference type="PROSITE" id="PS50088">
    <property type="entry name" value="ANK_REPEAT"/>
    <property type="match status" value="1"/>
</dbReference>
<proteinExistence type="predicted"/>
<evidence type="ECO:0000313" key="4">
    <source>
        <dbReference type="Proteomes" id="UP000050741"/>
    </source>
</evidence>
<keyword evidence="4" id="KW-1185">Reference proteome</keyword>
<reference evidence="4" key="1">
    <citation type="submission" date="2014-05" db="EMBL/GenBank/DDBJ databases">
        <title>The genome and life-stage specific transcriptomes of Globodera pallida elucidate key aspects of plant parasitism by a cyst nematode.</title>
        <authorList>
            <person name="Cotton J.A."/>
            <person name="Lilley C.J."/>
            <person name="Jones L.M."/>
            <person name="Kikuchi T."/>
            <person name="Reid A.J."/>
            <person name="Thorpe P."/>
            <person name="Tsai I.J."/>
            <person name="Beasley H."/>
            <person name="Blok V."/>
            <person name="Cock P.J.A."/>
            <person name="Van den Akker S.E."/>
            <person name="Holroyd N."/>
            <person name="Hunt M."/>
            <person name="Mantelin S."/>
            <person name="Naghra H."/>
            <person name="Pain A."/>
            <person name="Palomares-Rius J.E."/>
            <person name="Zarowiecki M."/>
            <person name="Berriman M."/>
            <person name="Jones J.T."/>
            <person name="Urwin P.E."/>
        </authorList>
    </citation>
    <scope>NUCLEOTIDE SEQUENCE [LARGE SCALE GENOMIC DNA]</scope>
    <source>
        <strain evidence="4">Lindley</strain>
    </source>
</reference>
<dbReference type="SMART" id="SM00248">
    <property type="entry name" value="ANK"/>
    <property type="match status" value="2"/>
</dbReference>
<dbReference type="InterPro" id="IPR002110">
    <property type="entry name" value="Ankyrin_rpt"/>
</dbReference>
<evidence type="ECO:0000313" key="5">
    <source>
        <dbReference type="WBParaSite" id="GPLIN_000845200"/>
    </source>
</evidence>
<evidence type="ECO:0000256" key="1">
    <source>
        <dbReference type="ARBA" id="ARBA00022737"/>
    </source>
</evidence>
<evidence type="ECO:0000256" key="2">
    <source>
        <dbReference type="ARBA" id="ARBA00023043"/>
    </source>
</evidence>
<dbReference type="PANTHER" id="PTHR24171">
    <property type="entry name" value="ANKYRIN REPEAT DOMAIN-CONTAINING PROTEIN 39-RELATED"/>
    <property type="match status" value="1"/>
</dbReference>
<name>A0A183C6F6_GLOPA</name>
<dbReference type="Gene3D" id="1.25.40.20">
    <property type="entry name" value="Ankyrin repeat-containing domain"/>
    <property type="match status" value="1"/>
</dbReference>
<dbReference type="PROSITE" id="PS50297">
    <property type="entry name" value="ANK_REP_REGION"/>
    <property type="match status" value="1"/>
</dbReference>
<protein>
    <submittedName>
        <fullName evidence="5">ANK_REP_REGION domain-containing protein</fullName>
    </submittedName>
</protein>
<dbReference type="Pfam" id="PF12796">
    <property type="entry name" value="Ank_2"/>
    <property type="match status" value="1"/>
</dbReference>
<keyword evidence="2 3" id="KW-0040">ANK repeat</keyword>
<organism evidence="4 5">
    <name type="scientific">Globodera pallida</name>
    <name type="common">Potato cyst nematode worm</name>
    <name type="synonym">Heterodera pallida</name>
    <dbReference type="NCBI Taxonomy" id="36090"/>
    <lineage>
        <taxon>Eukaryota</taxon>
        <taxon>Metazoa</taxon>
        <taxon>Ecdysozoa</taxon>
        <taxon>Nematoda</taxon>
        <taxon>Chromadorea</taxon>
        <taxon>Rhabditida</taxon>
        <taxon>Tylenchina</taxon>
        <taxon>Tylenchomorpha</taxon>
        <taxon>Tylenchoidea</taxon>
        <taxon>Heteroderidae</taxon>
        <taxon>Heteroderinae</taxon>
        <taxon>Globodera</taxon>
    </lineage>
</organism>
<accession>A0A183C6F6</accession>
<feature type="repeat" description="ANK" evidence="3">
    <location>
        <begin position="46"/>
        <end position="78"/>
    </location>
</feature>
<reference evidence="5" key="2">
    <citation type="submission" date="2016-06" db="UniProtKB">
        <authorList>
            <consortium name="WormBaseParasite"/>
        </authorList>
    </citation>
    <scope>IDENTIFICATION</scope>
</reference>
<dbReference type="InterPro" id="IPR036770">
    <property type="entry name" value="Ankyrin_rpt-contain_sf"/>
</dbReference>
<sequence>MAQPHLKLVKHFFSLIQKGDAEGVRSLLANHFGESLKNYFRSATLEGVSPLFFAAREGHLEVCKVLVAEGADANQKSGDGDIAVGQDIEVTGNDGATGLIAACIEKKANVVGFLLSKGACIDRTRDGMTIYCWGLGANI</sequence>
<evidence type="ECO:0000256" key="3">
    <source>
        <dbReference type="PROSITE-ProRule" id="PRU00023"/>
    </source>
</evidence>